<dbReference type="PANTHER" id="PTHR43280">
    <property type="entry name" value="ARAC-FAMILY TRANSCRIPTIONAL REGULATOR"/>
    <property type="match status" value="1"/>
</dbReference>
<dbReference type="Proteomes" id="UP000249081">
    <property type="component" value="Unassembled WGS sequence"/>
</dbReference>
<feature type="domain" description="HTH araC/xylS-type" evidence="4">
    <location>
        <begin position="170"/>
        <end position="268"/>
    </location>
</feature>
<dbReference type="InterPro" id="IPR020449">
    <property type="entry name" value="Tscrpt_reg_AraC-type_HTH"/>
</dbReference>
<gene>
    <name evidence="5" type="ORF">DCF17_05235</name>
</gene>
<dbReference type="AlphaFoldDB" id="A0A2W4WHB8"/>
<evidence type="ECO:0000256" key="2">
    <source>
        <dbReference type="ARBA" id="ARBA00023125"/>
    </source>
</evidence>
<evidence type="ECO:0000313" key="5">
    <source>
        <dbReference type="EMBL" id="PZO43940.1"/>
    </source>
</evidence>
<name>A0A2W4WHB8_9CYAN</name>
<dbReference type="PRINTS" id="PR00032">
    <property type="entry name" value="HTHARAC"/>
</dbReference>
<keyword evidence="2" id="KW-0238">DNA-binding</keyword>
<reference evidence="6" key="1">
    <citation type="submission" date="2018-04" db="EMBL/GenBank/DDBJ databases">
        <authorList>
            <person name="Cornet L."/>
        </authorList>
    </citation>
    <scope>NUCLEOTIDE SEQUENCE [LARGE SCALE GENOMIC DNA]</scope>
</reference>
<accession>A0A2W4WHB8</accession>
<dbReference type="Pfam" id="PF12833">
    <property type="entry name" value="HTH_18"/>
    <property type="match status" value="1"/>
</dbReference>
<evidence type="ECO:0000256" key="3">
    <source>
        <dbReference type="ARBA" id="ARBA00023163"/>
    </source>
</evidence>
<protein>
    <recommendedName>
        <fullName evidence="4">HTH araC/xylS-type domain-containing protein</fullName>
    </recommendedName>
</protein>
<keyword evidence="3" id="KW-0804">Transcription</keyword>
<dbReference type="SUPFAM" id="SSF46689">
    <property type="entry name" value="Homeodomain-like"/>
    <property type="match status" value="1"/>
</dbReference>
<dbReference type="InterPro" id="IPR018060">
    <property type="entry name" value="HTH_AraC"/>
</dbReference>
<sequence>MSDIPSHEMVPGRQFHIFPLEGYSGNTFPHKHNFYEIIWPWQGDGIHLIDFQEHSLDSHAVFLLKPDQVNKFASKNLAGYIIEFSEPFLCHEPQDRVVLEKLCQSNHFQLNSSVESAVRKLLALLYQEYLSEDSRSDLIRTYLKAIIINLSKVLKSADLAIYDGDTERIAHINKLLRENFKTHKNVKFYANSLSLTPKRLNEILKLKTGKTMTELIHNRLEMEARRELIFGQLSVKDIALKLGFDDPSYFSRFFLRTAGMYPQDYRKNNHFSVTNQ</sequence>
<dbReference type="SUPFAM" id="SSF51215">
    <property type="entry name" value="Regulatory protein AraC"/>
    <property type="match status" value="1"/>
</dbReference>
<dbReference type="Gene3D" id="1.10.10.60">
    <property type="entry name" value="Homeodomain-like"/>
    <property type="match status" value="1"/>
</dbReference>
<dbReference type="SMART" id="SM00342">
    <property type="entry name" value="HTH_ARAC"/>
    <property type="match status" value="1"/>
</dbReference>
<dbReference type="GO" id="GO:0003700">
    <property type="term" value="F:DNA-binding transcription factor activity"/>
    <property type="evidence" value="ECO:0007669"/>
    <property type="project" value="InterPro"/>
</dbReference>
<evidence type="ECO:0000313" key="6">
    <source>
        <dbReference type="Proteomes" id="UP000249081"/>
    </source>
</evidence>
<comment type="caution">
    <text evidence="5">The sequence shown here is derived from an EMBL/GenBank/DDBJ whole genome shotgun (WGS) entry which is preliminary data.</text>
</comment>
<keyword evidence="1" id="KW-0805">Transcription regulation</keyword>
<organism evidence="5 6">
    <name type="scientific">Shackletoniella antarctica</name>
    <dbReference type="NCBI Taxonomy" id="268115"/>
    <lineage>
        <taxon>Bacteria</taxon>
        <taxon>Bacillati</taxon>
        <taxon>Cyanobacteriota</taxon>
        <taxon>Cyanophyceae</taxon>
        <taxon>Oculatellales</taxon>
        <taxon>Oculatellaceae</taxon>
        <taxon>Shackletoniella</taxon>
    </lineage>
</organism>
<dbReference type="PROSITE" id="PS01124">
    <property type="entry name" value="HTH_ARAC_FAMILY_2"/>
    <property type="match status" value="1"/>
</dbReference>
<evidence type="ECO:0000256" key="1">
    <source>
        <dbReference type="ARBA" id="ARBA00023015"/>
    </source>
</evidence>
<dbReference type="InterPro" id="IPR037923">
    <property type="entry name" value="HTH-like"/>
</dbReference>
<proteinExistence type="predicted"/>
<dbReference type="PANTHER" id="PTHR43280:SF32">
    <property type="entry name" value="TRANSCRIPTIONAL REGULATORY PROTEIN"/>
    <property type="match status" value="1"/>
</dbReference>
<dbReference type="InterPro" id="IPR009057">
    <property type="entry name" value="Homeodomain-like_sf"/>
</dbReference>
<reference evidence="5 6" key="2">
    <citation type="submission" date="2018-06" db="EMBL/GenBank/DDBJ databases">
        <title>Metagenomic assembly of (sub)arctic Cyanobacteria and their associated microbiome from non-axenic cultures.</title>
        <authorList>
            <person name="Baurain D."/>
        </authorList>
    </citation>
    <scope>NUCLEOTIDE SEQUENCE [LARGE SCALE GENOMIC DNA]</scope>
    <source>
        <strain evidence="5">ULC041bin1</strain>
    </source>
</reference>
<dbReference type="Pfam" id="PF02311">
    <property type="entry name" value="AraC_binding"/>
    <property type="match status" value="1"/>
</dbReference>
<dbReference type="InterPro" id="IPR003313">
    <property type="entry name" value="AraC-bd"/>
</dbReference>
<dbReference type="EMBL" id="QBMN01000023">
    <property type="protein sequence ID" value="PZO43940.1"/>
    <property type="molecule type" value="Genomic_DNA"/>
</dbReference>
<evidence type="ECO:0000259" key="4">
    <source>
        <dbReference type="PROSITE" id="PS01124"/>
    </source>
</evidence>
<dbReference type="GO" id="GO:0043565">
    <property type="term" value="F:sequence-specific DNA binding"/>
    <property type="evidence" value="ECO:0007669"/>
    <property type="project" value="InterPro"/>
</dbReference>